<feature type="transmembrane region" description="Helical" evidence="2">
    <location>
        <begin position="67"/>
        <end position="90"/>
    </location>
</feature>
<protein>
    <submittedName>
        <fullName evidence="3">Uncharacterized protein</fullName>
    </submittedName>
</protein>
<keyword evidence="2" id="KW-0472">Membrane</keyword>
<gene>
    <name evidence="3" type="ORF">CBW46_003590</name>
</gene>
<organism evidence="3 4">
    <name type="scientific">Paenibacillus xerothermodurans</name>
    <dbReference type="NCBI Taxonomy" id="1977292"/>
    <lineage>
        <taxon>Bacteria</taxon>
        <taxon>Bacillati</taxon>
        <taxon>Bacillota</taxon>
        <taxon>Bacilli</taxon>
        <taxon>Bacillales</taxon>
        <taxon>Paenibacillaceae</taxon>
        <taxon>Paenibacillus</taxon>
    </lineage>
</organism>
<feature type="transmembrane region" description="Helical" evidence="2">
    <location>
        <begin position="21"/>
        <end position="47"/>
    </location>
</feature>
<keyword evidence="2" id="KW-0812">Transmembrane</keyword>
<evidence type="ECO:0000256" key="1">
    <source>
        <dbReference type="SAM" id="MobiDB-lite"/>
    </source>
</evidence>
<keyword evidence="4" id="KW-1185">Reference proteome</keyword>
<name>A0A2W1NA67_PAEXE</name>
<comment type="caution">
    <text evidence="3">The sequence shown here is derived from an EMBL/GenBank/DDBJ whole genome shotgun (WGS) entry which is preliminary data.</text>
</comment>
<dbReference type="Proteomes" id="UP000214746">
    <property type="component" value="Unassembled WGS sequence"/>
</dbReference>
<dbReference type="EMBL" id="NHRJ02000002">
    <property type="protein sequence ID" value="PZE21549.1"/>
    <property type="molecule type" value="Genomic_DNA"/>
</dbReference>
<keyword evidence="2" id="KW-1133">Transmembrane helix</keyword>
<accession>A0A2W1NA67</accession>
<evidence type="ECO:0000256" key="2">
    <source>
        <dbReference type="SAM" id="Phobius"/>
    </source>
</evidence>
<reference evidence="3" key="1">
    <citation type="submission" date="2018-06" db="EMBL/GenBank/DDBJ databases">
        <title>Paenibacillus xerothermodurans sp. nov. an extremely dry heat resistant spore forming bacterium isolated from the soil of Cape Canaveral, Florida.</title>
        <authorList>
            <person name="Seuylemezian A."/>
            <person name="Kaur N."/>
            <person name="Patil P."/>
            <person name="Patil P."/>
            <person name="Mayilraj S."/>
            <person name="Vaishampayan P."/>
        </authorList>
    </citation>
    <scope>NUCLEOTIDE SEQUENCE [LARGE SCALE GENOMIC DNA]</scope>
    <source>
        <strain evidence="3">ATCC 27380</strain>
    </source>
</reference>
<sequence>MADIKLVSVWVSSLPCSKPHIAGGGIPICSSIIKVRGIVITTLFIILLKSTILSSGKIQQDWYVVRMLSLTLLTLYLFQCTIFLVAGLLLQMTCNKSRGPGKRPKSPATPGESFGFHWDS</sequence>
<proteinExistence type="predicted"/>
<evidence type="ECO:0000313" key="4">
    <source>
        <dbReference type="Proteomes" id="UP000214746"/>
    </source>
</evidence>
<feature type="region of interest" description="Disordered" evidence="1">
    <location>
        <begin position="97"/>
        <end position="120"/>
    </location>
</feature>
<dbReference type="AlphaFoldDB" id="A0A2W1NA67"/>
<evidence type="ECO:0000313" key="3">
    <source>
        <dbReference type="EMBL" id="PZE21549.1"/>
    </source>
</evidence>